<feature type="domain" description="Protein-glutamine gamma-glutamyltransferase-like C-terminal" evidence="4">
    <location>
        <begin position="221"/>
        <end position="280"/>
    </location>
</feature>
<dbReference type="EMBL" id="FOBB01000012">
    <property type="protein sequence ID" value="SEN75126.1"/>
    <property type="molecule type" value="Genomic_DNA"/>
</dbReference>
<keyword evidence="2" id="KW-0472">Membrane</keyword>
<name>A0A1H8J492_9BACT</name>
<evidence type="ECO:0000313" key="6">
    <source>
        <dbReference type="Proteomes" id="UP000198984"/>
    </source>
</evidence>
<dbReference type="Proteomes" id="UP000198984">
    <property type="component" value="Unassembled WGS sequence"/>
</dbReference>
<keyword evidence="6" id="KW-1185">Reference proteome</keyword>
<sequence>MRITDRYTRYCWLTACILLMLPALLHAQDAKDTIYAPLSVEDMSGPAKEAGVNEDTYNAPDADSDSEDVMEDTVVVPPHYLWDQAVPADADTLEWWENNGLVLRRVPATVMEKLRADKKLQYDKKIKPPSDNFRWLAVALVALAAFLQSIRYIIYTLLIIGLVLLVLFFMRQQGFRFSRRKGGLELPEVEAENIAATAYEKLIQEAISGARFRQAVRLLHLQALHLLSEQQLITLSKDKTNTDYLRVLSKTQWYQPFARLTRDYEYIWYGEIAVNEEQFALVYGRFREFQKELNHL</sequence>
<evidence type="ECO:0000256" key="1">
    <source>
        <dbReference type="SAM" id="MobiDB-lite"/>
    </source>
</evidence>
<gene>
    <name evidence="5" type="ORF">SAMN04488505_112176</name>
</gene>
<dbReference type="Pfam" id="PF13559">
    <property type="entry name" value="DUF4129"/>
    <property type="match status" value="1"/>
</dbReference>
<feature type="transmembrane region" description="Helical" evidence="2">
    <location>
        <begin position="152"/>
        <end position="170"/>
    </location>
</feature>
<proteinExistence type="predicted"/>
<feature type="chain" id="PRO_5011709057" description="Protein-glutamine gamma-glutamyltransferase-like C-terminal domain-containing protein" evidence="3">
    <location>
        <begin position="28"/>
        <end position="296"/>
    </location>
</feature>
<evidence type="ECO:0000313" key="5">
    <source>
        <dbReference type="EMBL" id="SEN75126.1"/>
    </source>
</evidence>
<dbReference type="AlphaFoldDB" id="A0A1H8J492"/>
<keyword evidence="2" id="KW-1133">Transmembrane helix</keyword>
<keyword evidence="3" id="KW-0732">Signal</keyword>
<keyword evidence="2" id="KW-0812">Transmembrane</keyword>
<organism evidence="5 6">
    <name type="scientific">Chitinophaga rupis</name>
    <dbReference type="NCBI Taxonomy" id="573321"/>
    <lineage>
        <taxon>Bacteria</taxon>
        <taxon>Pseudomonadati</taxon>
        <taxon>Bacteroidota</taxon>
        <taxon>Chitinophagia</taxon>
        <taxon>Chitinophagales</taxon>
        <taxon>Chitinophagaceae</taxon>
        <taxon>Chitinophaga</taxon>
    </lineage>
</organism>
<evidence type="ECO:0000256" key="2">
    <source>
        <dbReference type="SAM" id="Phobius"/>
    </source>
</evidence>
<feature type="signal peptide" evidence="3">
    <location>
        <begin position="1"/>
        <end position="27"/>
    </location>
</feature>
<evidence type="ECO:0000256" key="3">
    <source>
        <dbReference type="SAM" id="SignalP"/>
    </source>
</evidence>
<dbReference type="InterPro" id="IPR025403">
    <property type="entry name" value="TgpA-like_C"/>
</dbReference>
<feature type="region of interest" description="Disordered" evidence="1">
    <location>
        <begin position="46"/>
        <end position="65"/>
    </location>
</feature>
<dbReference type="RefSeq" id="WP_143081194.1">
    <property type="nucleotide sequence ID" value="NZ_FOBB01000012.1"/>
</dbReference>
<dbReference type="OrthoDB" id="5491447at2"/>
<evidence type="ECO:0000259" key="4">
    <source>
        <dbReference type="Pfam" id="PF13559"/>
    </source>
</evidence>
<protein>
    <recommendedName>
        <fullName evidence="4">Protein-glutamine gamma-glutamyltransferase-like C-terminal domain-containing protein</fullName>
    </recommendedName>
</protein>
<dbReference type="STRING" id="573321.SAMN04488505_112176"/>
<accession>A0A1H8J492</accession>
<reference evidence="5 6" key="1">
    <citation type="submission" date="2016-10" db="EMBL/GenBank/DDBJ databases">
        <authorList>
            <person name="de Groot N.N."/>
        </authorList>
    </citation>
    <scope>NUCLEOTIDE SEQUENCE [LARGE SCALE GENOMIC DNA]</scope>
    <source>
        <strain evidence="5 6">DSM 21039</strain>
    </source>
</reference>